<dbReference type="SUPFAM" id="SSF53187">
    <property type="entry name" value="Zn-dependent exopeptidases"/>
    <property type="match status" value="1"/>
</dbReference>
<dbReference type="Pfam" id="PF01546">
    <property type="entry name" value="Peptidase_M20"/>
    <property type="match status" value="1"/>
</dbReference>
<evidence type="ECO:0000313" key="8">
    <source>
        <dbReference type="Proteomes" id="UP001329915"/>
    </source>
</evidence>
<dbReference type="SUPFAM" id="SSF55031">
    <property type="entry name" value="Bacterial exopeptidase dimerisation domain"/>
    <property type="match status" value="1"/>
</dbReference>
<feature type="domain" description="Peptidase M20 dimerisation" evidence="6">
    <location>
        <begin position="162"/>
        <end position="258"/>
    </location>
</feature>
<comment type="cofactor">
    <cofactor evidence="1">
        <name>Zn(2+)</name>
        <dbReference type="ChEBI" id="CHEBI:29105"/>
    </cofactor>
</comment>
<protein>
    <submittedName>
        <fullName evidence="7">M20/M25/M40 family metallo-hydrolase</fullName>
    </submittedName>
</protein>
<keyword evidence="8" id="KW-1185">Reference proteome</keyword>
<evidence type="ECO:0000259" key="6">
    <source>
        <dbReference type="Pfam" id="PF07687"/>
    </source>
</evidence>
<dbReference type="InterPro" id="IPR011650">
    <property type="entry name" value="Peptidase_M20_dimer"/>
</dbReference>
<organism evidence="7 8">
    <name type="scientific">Metallumcola ferriviriculae</name>
    <dbReference type="NCBI Taxonomy" id="3039180"/>
    <lineage>
        <taxon>Bacteria</taxon>
        <taxon>Bacillati</taxon>
        <taxon>Bacillota</taxon>
        <taxon>Clostridia</taxon>
        <taxon>Neomoorellales</taxon>
        <taxon>Desulfitibacteraceae</taxon>
        <taxon>Metallumcola</taxon>
    </lineage>
</organism>
<gene>
    <name evidence="7" type="ORF">MFMK1_001179</name>
</gene>
<accession>A0AAU0UJX3</accession>
<dbReference type="Gene3D" id="3.30.70.360">
    <property type="match status" value="1"/>
</dbReference>
<dbReference type="InterPro" id="IPR036264">
    <property type="entry name" value="Bact_exopeptidase_dim_dom"/>
</dbReference>
<reference evidence="7 8" key="1">
    <citation type="submission" date="2023-04" db="EMBL/GenBank/DDBJ databases">
        <authorList>
            <person name="Hsu D."/>
        </authorList>
    </citation>
    <scope>NUCLEOTIDE SEQUENCE [LARGE SCALE GENOMIC DNA]</scope>
    <source>
        <strain evidence="7 8">MK1</strain>
    </source>
</reference>
<dbReference type="AlphaFoldDB" id="A0AAU0UJX3"/>
<proteinExistence type="inferred from homology"/>
<evidence type="ECO:0000256" key="2">
    <source>
        <dbReference type="ARBA" id="ARBA00006247"/>
    </source>
</evidence>
<evidence type="ECO:0000256" key="3">
    <source>
        <dbReference type="ARBA" id="ARBA00022723"/>
    </source>
</evidence>
<dbReference type="RefSeq" id="WP_366924215.1">
    <property type="nucleotide sequence ID" value="NZ_CP121694.1"/>
</dbReference>
<dbReference type="GO" id="GO:0046872">
    <property type="term" value="F:metal ion binding"/>
    <property type="evidence" value="ECO:0007669"/>
    <property type="project" value="UniProtKB-KW"/>
</dbReference>
<dbReference type="Proteomes" id="UP001329915">
    <property type="component" value="Chromosome"/>
</dbReference>
<dbReference type="GO" id="GO:0016787">
    <property type="term" value="F:hydrolase activity"/>
    <property type="evidence" value="ECO:0007669"/>
    <property type="project" value="UniProtKB-KW"/>
</dbReference>
<dbReference type="InterPro" id="IPR002933">
    <property type="entry name" value="Peptidase_M20"/>
</dbReference>
<dbReference type="KEGG" id="dbc:MFMK1_001179"/>
<evidence type="ECO:0000313" key="7">
    <source>
        <dbReference type="EMBL" id="WRO21371.1"/>
    </source>
</evidence>
<dbReference type="PANTHER" id="PTHR43808">
    <property type="entry name" value="ACETYLORNITHINE DEACETYLASE"/>
    <property type="match status" value="1"/>
</dbReference>
<evidence type="ECO:0000256" key="4">
    <source>
        <dbReference type="ARBA" id="ARBA00022801"/>
    </source>
</evidence>
<keyword evidence="5" id="KW-0862">Zinc</keyword>
<keyword evidence="4" id="KW-0378">Hydrolase</keyword>
<dbReference type="Gene3D" id="3.40.630.10">
    <property type="entry name" value="Zn peptidases"/>
    <property type="match status" value="1"/>
</dbReference>
<dbReference type="Pfam" id="PF07687">
    <property type="entry name" value="M20_dimer"/>
    <property type="match status" value="1"/>
</dbReference>
<dbReference type="InterPro" id="IPR050072">
    <property type="entry name" value="Peptidase_M20A"/>
</dbReference>
<evidence type="ECO:0000256" key="1">
    <source>
        <dbReference type="ARBA" id="ARBA00001947"/>
    </source>
</evidence>
<dbReference type="EMBL" id="CP121694">
    <property type="protein sequence ID" value="WRO21371.1"/>
    <property type="molecule type" value="Genomic_DNA"/>
</dbReference>
<keyword evidence="3" id="KW-0479">Metal-binding</keyword>
<name>A0AAU0UJX3_9FIRM</name>
<evidence type="ECO:0000256" key="5">
    <source>
        <dbReference type="ARBA" id="ARBA00022833"/>
    </source>
</evidence>
<comment type="similarity">
    <text evidence="2">Belongs to the peptidase M20A family.</text>
</comment>
<dbReference type="PANTHER" id="PTHR43808:SF8">
    <property type="entry name" value="PEPTIDASE M20 DIMERISATION DOMAIN-CONTAINING PROTEIN"/>
    <property type="match status" value="1"/>
</dbReference>
<sequence>MDNILVDLTSQLIRFKTTTKDNVNIAAEYCANWLNRNEVKAEILENQGLKIVLATIGDKGPTIILNGHLDVVPGQTSDFYPRVIGNKLFGRGSYDMLGANAALLLLISELSKLTLGCKVILTLVPDEEVGGKLGTGFLVRKGIRGDIAICAEPTNLNIALQAKGVLQVNLEIEGIAAHGSRPWLGENAILKGLNVYKNIETLDFLKASSQYFLKPSLNLAKIHGGGVVNQVPDSCNLTLDIRYLPGQNPQHILENIKTETPHTKVTVISNAAPVKTNKNNIYLSQLRKDAETILGRPIKFFGQDGSADTRYFFEVGIPAVEFGPLGANHHGPDEYVEIDSLISFKDILKRFVMNLNRKGDENEAQ</sequence>